<gene>
    <name evidence="1" type="ORF">PHYBLDRAFT_138813</name>
</gene>
<name>A0A162VAG7_PHYB8</name>
<dbReference type="VEuPathDB" id="FungiDB:PHYBLDRAFT_138813"/>
<dbReference type="InParanoid" id="A0A162VAG7"/>
<protein>
    <recommendedName>
        <fullName evidence="3">CxC5 like cysteine cluster associated with KDZ domain-containing protein</fullName>
    </recommendedName>
</protein>
<proteinExistence type="predicted"/>
<evidence type="ECO:0000313" key="1">
    <source>
        <dbReference type="EMBL" id="OAD81263.1"/>
    </source>
</evidence>
<evidence type="ECO:0000313" key="2">
    <source>
        <dbReference type="Proteomes" id="UP000077315"/>
    </source>
</evidence>
<organism evidence="1 2">
    <name type="scientific">Phycomyces blakesleeanus (strain ATCC 8743b / DSM 1359 / FGSC 10004 / NBRC 33097 / NRRL 1555)</name>
    <dbReference type="NCBI Taxonomy" id="763407"/>
    <lineage>
        <taxon>Eukaryota</taxon>
        <taxon>Fungi</taxon>
        <taxon>Fungi incertae sedis</taxon>
        <taxon>Mucoromycota</taxon>
        <taxon>Mucoromycotina</taxon>
        <taxon>Mucoromycetes</taxon>
        <taxon>Mucorales</taxon>
        <taxon>Phycomycetaceae</taxon>
        <taxon>Phycomyces</taxon>
    </lineage>
</organism>
<reference evidence="2" key="1">
    <citation type="submission" date="2015-06" db="EMBL/GenBank/DDBJ databases">
        <title>Expansion of signal transduction pathways in fungi by whole-genome duplication.</title>
        <authorList>
            <consortium name="DOE Joint Genome Institute"/>
            <person name="Corrochano L.M."/>
            <person name="Kuo A."/>
            <person name="Marcet-Houben M."/>
            <person name="Polaino S."/>
            <person name="Salamov A."/>
            <person name="Villalobos J.M."/>
            <person name="Alvarez M.I."/>
            <person name="Avalos J."/>
            <person name="Benito E.P."/>
            <person name="Benoit I."/>
            <person name="Burger G."/>
            <person name="Camino L.P."/>
            <person name="Canovas D."/>
            <person name="Cerda-Olmedo E."/>
            <person name="Cheng J.-F."/>
            <person name="Dominguez A."/>
            <person name="Elias M."/>
            <person name="Eslava A.P."/>
            <person name="Glaser F."/>
            <person name="Grimwood J."/>
            <person name="Gutierrez G."/>
            <person name="Heitman J."/>
            <person name="Henrissat B."/>
            <person name="Iturriaga E.A."/>
            <person name="Lang B.F."/>
            <person name="Lavin J.L."/>
            <person name="Lee S."/>
            <person name="Li W."/>
            <person name="Lindquist E."/>
            <person name="Lopez-Garcia S."/>
            <person name="Luque E.M."/>
            <person name="Marcos A.T."/>
            <person name="Martin J."/>
            <person name="McCluskey K."/>
            <person name="Medina H.R."/>
            <person name="Miralles-Duran A."/>
            <person name="Miyazaki A."/>
            <person name="Munoz-Torres E."/>
            <person name="Oguiza J.A."/>
            <person name="Ohm R."/>
            <person name="Olmedo M."/>
            <person name="Orejas M."/>
            <person name="Ortiz-Castellanos L."/>
            <person name="Pisabarro A.G."/>
            <person name="Rodriguez-Romero J."/>
            <person name="Ruiz-Herrera J."/>
            <person name="Ruiz-Vazquez R."/>
            <person name="Sanz C."/>
            <person name="Schackwitz W."/>
            <person name="Schmutz J."/>
            <person name="Shahriari M."/>
            <person name="Shelest E."/>
            <person name="Silva-Franco F."/>
            <person name="Soanes D."/>
            <person name="Syed K."/>
            <person name="Tagua V.G."/>
            <person name="Talbot N.J."/>
            <person name="Thon M."/>
            <person name="De vries R.P."/>
            <person name="Wiebenga A."/>
            <person name="Yadav J.S."/>
            <person name="Braun E.L."/>
            <person name="Baker S."/>
            <person name="Garre V."/>
            <person name="Horwitz B."/>
            <person name="Torres-Martinez S."/>
            <person name="Idnurm A."/>
            <person name="Herrera-Estrella A."/>
            <person name="Gabaldon T."/>
            <person name="Grigoriev I.V."/>
        </authorList>
    </citation>
    <scope>NUCLEOTIDE SEQUENCE [LARGE SCALE GENOMIC DNA]</scope>
    <source>
        <strain evidence="2">NRRL 1555(-)</strain>
    </source>
</reference>
<evidence type="ECO:0008006" key="3">
    <source>
        <dbReference type="Google" id="ProtNLM"/>
    </source>
</evidence>
<dbReference type="Proteomes" id="UP000077315">
    <property type="component" value="Unassembled WGS sequence"/>
</dbReference>
<accession>A0A162VAG7</accession>
<dbReference type="RefSeq" id="XP_018299303.1">
    <property type="nucleotide sequence ID" value="XM_018430082.1"/>
</dbReference>
<sequence>MEIDFEDNVDAKDQVEAEDLFLFDINSVFDSKSKDESVIEATILDISYNESDDVRDHFSSSNMPVDPTHAFIASFAAFFISKYVVKSGSAVLLKFHNEVLAYFEQSFRLSLSINGVNSMTGLSDMTRGVQQFVACGNCNKVYKESNVVPECCNFERLSGRKCGNTLFFATSRALIISKKIYMYNSIIKTLSILFCRLAFKDTINHWRTRVQVPDIMFDIYNSAKWNSLPGTDLDRNKGRENRQRNIDRFLYVVNEY</sequence>
<keyword evidence="2" id="KW-1185">Reference proteome</keyword>
<dbReference type="EMBL" id="KV440971">
    <property type="protein sequence ID" value="OAD81263.1"/>
    <property type="molecule type" value="Genomic_DNA"/>
</dbReference>
<dbReference type="AlphaFoldDB" id="A0A162VAG7"/>
<dbReference type="GeneID" id="28990988"/>